<comment type="caution">
    <text evidence="2">The sequence shown here is derived from an EMBL/GenBank/DDBJ whole genome shotgun (WGS) entry which is preliminary data.</text>
</comment>
<feature type="transmembrane region" description="Helical" evidence="1">
    <location>
        <begin position="322"/>
        <end position="339"/>
    </location>
</feature>
<organism evidence="2 3">
    <name type="scientific">Larkinella bovis</name>
    <dbReference type="NCBI Taxonomy" id="683041"/>
    <lineage>
        <taxon>Bacteria</taxon>
        <taxon>Pseudomonadati</taxon>
        <taxon>Bacteroidota</taxon>
        <taxon>Cytophagia</taxon>
        <taxon>Cytophagales</taxon>
        <taxon>Spirosomataceae</taxon>
        <taxon>Larkinella</taxon>
    </lineage>
</organism>
<evidence type="ECO:0000313" key="2">
    <source>
        <dbReference type="EMBL" id="MFC5410821.1"/>
    </source>
</evidence>
<feature type="transmembrane region" description="Helical" evidence="1">
    <location>
        <begin position="6"/>
        <end position="27"/>
    </location>
</feature>
<feature type="transmembrane region" description="Helical" evidence="1">
    <location>
        <begin position="39"/>
        <end position="59"/>
    </location>
</feature>
<evidence type="ECO:0000256" key="1">
    <source>
        <dbReference type="SAM" id="Phobius"/>
    </source>
</evidence>
<feature type="transmembrane region" description="Helical" evidence="1">
    <location>
        <begin position="385"/>
        <end position="406"/>
    </location>
</feature>
<dbReference type="RefSeq" id="WP_379846892.1">
    <property type="nucleotide sequence ID" value="NZ_JBHSMA010000004.1"/>
</dbReference>
<keyword evidence="3" id="KW-1185">Reference proteome</keyword>
<keyword evidence="1" id="KW-1133">Transmembrane helix</keyword>
<reference evidence="3" key="1">
    <citation type="journal article" date="2019" name="Int. J. Syst. Evol. Microbiol.">
        <title>The Global Catalogue of Microorganisms (GCM) 10K type strain sequencing project: providing services to taxonomists for standard genome sequencing and annotation.</title>
        <authorList>
            <consortium name="The Broad Institute Genomics Platform"/>
            <consortium name="The Broad Institute Genome Sequencing Center for Infectious Disease"/>
            <person name="Wu L."/>
            <person name="Ma J."/>
        </authorList>
    </citation>
    <scope>NUCLEOTIDE SEQUENCE [LARGE SCALE GENOMIC DNA]</scope>
    <source>
        <strain evidence="3">CCUG 55250</strain>
    </source>
</reference>
<keyword evidence="1" id="KW-0812">Transmembrane</keyword>
<feature type="transmembrane region" description="Helical" evidence="1">
    <location>
        <begin position="299"/>
        <end position="316"/>
    </location>
</feature>
<dbReference type="Proteomes" id="UP001596106">
    <property type="component" value="Unassembled WGS sequence"/>
</dbReference>
<feature type="transmembrane region" description="Helical" evidence="1">
    <location>
        <begin position="217"/>
        <end position="236"/>
    </location>
</feature>
<accession>A0ABW0IEJ8</accession>
<protein>
    <recommendedName>
        <fullName evidence="4">DUF2029 domain-containing protein</fullName>
    </recommendedName>
</protein>
<name>A0ABW0IEJ8_9BACT</name>
<evidence type="ECO:0000313" key="3">
    <source>
        <dbReference type="Proteomes" id="UP001596106"/>
    </source>
</evidence>
<feature type="transmembrane region" description="Helical" evidence="1">
    <location>
        <begin position="182"/>
        <end position="205"/>
    </location>
</feature>
<feature type="transmembrane region" description="Helical" evidence="1">
    <location>
        <begin position="346"/>
        <end position="365"/>
    </location>
</feature>
<feature type="transmembrane region" description="Helical" evidence="1">
    <location>
        <begin position="143"/>
        <end position="176"/>
    </location>
</feature>
<feature type="transmembrane region" description="Helical" evidence="1">
    <location>
        <begin position="272"/>
        <end position="292"/>
    </location>
</feature>
<gene>
    <name evidence="2" type="ORF">ACFPMF_15975</name>
</gene>
<keyword evidence="1" id="KW-0472">Membrane</keyword>
<evidence type="ECO:0008006" key="4">
    <source>
        <dbReference type="Google" id="ProtNLM"/>
    </source>
</evidence>
<feature type="transmembrane region" description="Helical" evidence="1">
    <location>
        <begin position="111"/>
        <end position="131"/>
    </location>
</feature>
<sequence length="421" mass="47875">MSVLLFKIAIAVLGSVAVAGLLRFRYLIDRVSIRQQRSVLVLFFTLFRIVPFFMVYVVLNQEARSDVPVFYEAALQAMQGKMVYRDFWTPYSPLFPYVTTLLVWFWNSPKALVLLMILMEGLALGLTWRNYRSDIRDIFTRMVVYLALPGPLVLCVLGGQEDIWMWLFAVASILVWRRTRDSLWIGVVMALALMTTKALACLIVLPMLFLVDRPVRYVVGAALTGVPVLALLIALVGDKFLTPLAFADMPFAPNLWTVLGPIIGDFRSYSKILSWTGVGLTVAVSSLGALILKHRMDYAKALPILWSLCFCFMMFIHKSSFGNYAFIFLMPMLVNVIDLRNVRQVAVLLLFNGLVVVHPTYWWGLNTPVYTRWSDLNSTSRWIEYGMELALVGCLVYFLTLLYRVVTHGQSRQTDIPVGYL</sequence>
<dbReference type="EMBL" id="JBHSMA010000004">
    <property type="protein sequence ID" value="MFC5410821.1"/>
    <property type="molecule type" value="Genomic_DNA"/>
</dbReference>
<proteinExistence type="predicted"/>